<evidence type="ECO:0000256" key="2">
    <source>
        <dbReference type="ARBA" id="ARBA00006577"/>
    </source>
</evidence>
<feature type="chain" id="PRO_5017278012" description="Peptidyl-prolyl cis-trans isomerase" evidence="7">
    <location>
        <begin position="23"/>
        <end position="178"/>
    </location>
</feature>
<evidence type="ECO:0000259" key="8">
    <source>
        <dbReference type="PROSITE" id="PS50059"/>
    </source>
</evidence>
<dbReference type="Proteomes" id="UP000266118">
    <property type="component" value="Chromosome"/>
</dbReference>
<evidence type="ECO:0000256" key="3">
    <source>
        <dbReference type="ARBA" id="ARBA00023110"/>
    </source>
</evidence>
<dbReference type="EC" id="5.2.1.8" evidence="6"/>
<keyword evidence="10" id="KW-1185">Reference proteome</keyword>
<evidence type="ECO:0000256" key="4">
    <source>
        <dbReference type="ARBA" id="ARBA00023235"/>
    </source>
</evidence>
<dbReference type="EMBL" id="CP032489">
    <property type="protein sequence ID" value="AYD46652.1"/>
    <property type="molecule type" value="Genomic_DNA"/>
</dbReference>
<reference evidence="9 10" key="1">
    <citation type="submission" date="2018-09" db="EMBL/GenBank/DDBJ databases">
        <title>Arachidicoccus sp. nov., a bacterium isolated from soil.</title>
        <authorList>
            <person name="Weon H.-Y."/>
            <person name="Kwon S.-W."/>
            <person name="Lee S.A."/>
        </authorList>
    </citation>
    <scope>NUCLEOTIDE SEQUENCE [LARGE SCALE GENOMIC DNA]</scope>
    <source>
        <strain evidence="9 10">KIS59-12</strain>
    </source>
</reference>
<gene>
    <name evidence="9" type="ORF">D6B99_02880</name>
</gene>
<name>A0A386HLW1_9BACT</name>
<dbReference type="PANTHER" id="PTHR43811:SF19">
    <property type="entry name" value="39 KDA FK506-BINDING NUCLEAR PROTEIN"/>
    <property type="match status" value="1"/>
</dbReference>
<comment type="similarity">
    <text evidence="2 6">Belongs to the FKBP-type PPIase family.</text>
</comment>
<dbReference type="Pfam" id="PF00254">
    <property type="entry name" value="FKBP_C"/>
    <property type="match status" value="1"/>
</dbReference>
<comment type="catalytic activity">
    <reaction evidence="1 5 6">
        <text>[protein]-peptidylproline (omega=180) = [protein]-peptidylproline (omega=0)</text>
        <dbReference type="Rhea" id="RHEA:16237"/>
        <dbReference type="Rhea" id="RHEA-COMP:10747"/>
        <dbReference type="Rhea" id="RHEA-COMP:10748"/>
        <dbReference type="ChEBI" id="CHEBI:83833"/>
        <dbReference type="ChEBI" id="CHEBI:83834"/>
        <dbReference type="EC" id="5.2.1.8"/>
    </reaction>
</comment>
<evidence type="ECO:0000256" key="7">
    <source>
        <dbReference type="SAM" id="SignalP"/>
    </source>
</evidence>
<dbReference type="SUPFAM" id="SSF54534">
    <property type="entry name" value="FKBP-like"/>
    <property type="match status" value="1"/>
</dbReference>
<sequence length="178" mass="19444">MKKTRLILSSILIVLVASIVTSCTKNNMSSVKQPQDPSLEKPLIDSFITAKGYNMVEDPAATGLMYEIVNWGDTTHRINNDSTFAIVKYKGTLMNGTIFDSTATDTTRTFNLTQPFAVQAFPYYISKIGIGGEVRFVTPSKYAYGAQAVNDANGNVIIPANSPLYFDIQLVNVKSSAN</sequence>
<dbReference type="KEGG" id="ark:D6B99_02880"/>
<evidence type="ECO:0000256" key="1">
    <source>
        <dbReference type="ARBA" id="ARBA00000971"/>
    </source>
</evidence>
<evidence type="ECO:0000313" key="10">
    <source>
        <dbReference type="Proteomes" id="UP000266118"/>
    </source>
</evidence>
<dbReference type="NCBIfam" id="NF045726">
    <property type="entry name" value="XXplasma_LP"/>
    <property type="match status" value="1"/>
</dbReference>
<feature type="signal peptide" evidence="7">
    <location>
        <begin position="1"/>
        <end position="22"/>
    </location>
</feature>
<evidence type="ECO:0000256" key="6">
    <source>
        <dbReference type="RuleBase" id="RU003915"/>
    </source>
</evidence>
<dbReference type="PANTHER" id="PTHR43811">
    <property type="entry name" value="FKBP-TYPE PEPTIDYL-PROLYL CIS-TRANS ISOMERASE FKPA"/>
    <property type="match status" value="1"/>
</dbReference>
<proteinExistence type="inferred from homology"/>
<feature type="domain" description="PPIase FKBP-type" evidence="8">
    <location>
        <begin position="82"/>
        <end position="174"/>
    </location>
</feature>
<dbReference type="OrthoDB" id="9814548at2"/>
<dbReference type="GO" id="GO:0003755">
    <property type="term" value="F:peptidyl-prolyl cis-trans isomerase activity"/>
    <property type="evidence" value="ECO:0007669"/>
    <property type="project" value="UniProtKB-UniRule"/>
</dbReference>
<dbReference type="PROSITE" id="PS51257">
    <property type="entry name" value="PROKAR_LIPOPROTEIN"/>
    <property type="match status" value="1"/>
</dbReference>
<evidence type="ECO:0000256" key="5">
    <source>
        <dbReference type="PROSITE-ProRule" id="PRU00277"/>
    </source>
</evidence>
<evidence type="ECO:0000313" key="9">
    <source>
        <dbReference type="EMBL" id="AYD46652.1"/>
    </source>
</evidence>
<dbReference type="AlphaFoldDB" id="A0A386HLW1"/>
<keyword evidence="4 5" id="KW-0413">Isomerase</keyword>
<dbReference type="Gene3D" id="3.10.50.40">
    <property type="match status" value="1"/>
</dbReference>
<dbReference type="RefSeq" id="WP_119984898.1">
    <property type="nucleotide sequence ID" value="NZ_CP032489.1"/>
</dbReference>
<dbReference type="InterPro" id="IPR054816">
    <property type="entry name" value="Lipoprotein_mollicutes-type_CS"/>
</dbReference>
<accession>A0A386HLW1</accession>
<protein>
    <recommendedName>
        <fullName evidence="6">Peptidyl-prolyl cis-trans isomerase</fullName>
        <ecNumber evidence="6">5.2.1.8</ecNumber>
    </recommendedName>
</protein>
<keyword evidence="3 5" id="KW-0697">Rotamase</keyword>
<dbReference type="InterPro" id="IPR001179">
    <property type="entry name" value="PPIase_FKBP_dom"/>
</dbReference>
<dbReference type="InterPro" id="IPR046357">
    <property type="entry name" value="PPIase_dom_sf"/>
</dbReference>
<dbReference type="PROSITE" id="PS50059">
    <property type="entry name" value="FKBP_PPIASE"/>
    <property type="match status" value="1"/>
</dbReference>
<keyword evidence="7" id="KW-0732">Signal</keyword>
<organism evidence="9 10">
    <name type="scientific">Arachidicoccus soli</name>
    <dbReference type="NCBI Taxonomy" id="2341117"/>
    <lineage>
        <taxon>Bacteria</taxon>
        <taxon>Pseudomonadati</taxon>
        <taxon>Bacteroidota</taxon>
        <taxon>Chitinophagia</taxon>
        <taxon>Chitinophagales</taxon>
        <taxon>Chitinophagaceae</taxon>
        <taxon>Arachidicoccus</taxon>
    </lineage>
</organism>